<organism evidence="3 4">
    <name type="scientific">Flammeovirga aprica JL-4</name>
    <dbReference type="NCBI Taxonomy" id="694437"/>
    <lineage>
        <taxon>Bacteria</taxon>
        <taxon>Pseudomonadati</taxon>
        <taxon>Bacteroidota</taxon>
        <taxon>Cytophagia</taxon>
        <taxon>Cytophagales</taxon>
        <taxon>Flammeovirgaceae</taxon>
        <taxon>Flammeovirga</taxon>
    </lineage>
</organism>
<reference evidence="3 4" key="1">
    <citation type="submission" date="2020-04" db="EMBL/GenBank/DDBJ databases">
        <title>Flammeovirga sp. SR4, a novel species isolated from seawater.</title>
        <authorList>
            <person name="Wang X."/>
        </authorList>
    </citation>
    <scope>NUCLEOTIDE SEQUENCE [LARGE SCALE GENOMIC DNA]</scope>
    <source>
        <strain evidence="3 4">ATCC 23126</strain>
    </source>
</reference>
<feature type="region of interest" description="Disordered" evidence="1">
    <location>
        <begin position="57"/>
        <end position="249"/>
    </location>
</feature>
<keyword evidence="2" id="KW-0812">Transmembrane</keyword>
<feature type="compositionally biased region" description="Acidic residues" evidence="1">
    <location>
        <begin position="93"/>
        <end position="103"/>
    </location>
</feature>
<dbReference type="AlphaFoldDB" id="A0A7X9RW01"/>
<keyword evidence="2" id="KW-0472">Membrane</keyword>
<feature type="compositionally biased region" description="Basic and acidic residues" evidence="1">
    <location>
        <begin position="137"/>
        <end position="170"/>
    </location>
</feature>
<proteinExistence type="predicted"/>
<dbReference type="RefSeq" id="WP_169657929.1">
    <property type="nucleotide sequence ID" value="NZ_JABANE010000045.1"/>
</dbReference>
<keyword evidence="2" id="KW-1133">Transmembrane helix</keyword>
<accession>A0A7X9RW01</accession>
<comment type="caution">
    <text evidence="3">The sequence shown here is derived from an EMBL/GenBank/DDBJ whole genome shotgun (WGS) entry which is preliminary data.</text>
</comment>
<feature type="transmembrane region" description="Helical" evidence="2">
    <location>
        <begin position="20"/>
        <end position="39"/>
    </location>
</feature>
<evidence type="ECO:0000313" key="4">
    <source>
        <dbReference type="Proteomes" id="UP000576082"/>
    </source>
</evidence>
<feature type="compositionally biased region" description="Polar residues" evidence="1">
    <location>
        <begin position="192"/>
        <end position="204"/>
    </location>
</feature>
<evidence type="ECO:0000313" key="3">
    <source>
        <dbReference type="EMBL" id="NME69669.1"/>
    </source>
</evidence>
<protein>
    <submittedName>
        <fullName evidence="3">Uncharacterized protein</fullName>
    </submittedName>
</protein>
<name>A0A7X9RW01_9BACT</name>
<evidence type="ECO:0000256" key="1">
    <source>
        <dbReference type="SAM" id="MobiDB-lite"/>
    </source>
</evidence>
<dbReference type="EMBL" id="JABANE010000045">
    <property type="protein sequence ID" value="NME69669.1"/>
    <property type="molecule type" value="Genomic_DNA"/>
</dbReference>
<gene>
    <name evidence="3" type="ORF">HHU12_16965</name>
</gene>
<evidence type="ECO:0000256" key="2">
    <source>
        <dbReference type="SAM" id="Phobius"/>
    </source>
</evidence>
<dbReference type="Proteomes" id="UP000576082">
    <property type="component" value="Unassembled WGS sequence"/>
</dbReference>
<keyword evidence="4" id="KW-1185">Reference proteome</keyword>
<sequence length="321" mass="35076">MKKTEQEKKQERKNKILSSLITLLSVVMIGVFAWFTIVWSPPDPPIPQYGIEVNFGMDDAGSGDIQSKAPSTEETESVEEPKPTPETETVEQPVEEVVEEVIEEPTPVESTPEPTPVEEVDPLPPAVTDAPVEESVETTKEEVVKPKEEKVEKKAPEEEKKEVPEKEKTKVPKINTPVTGTLLKKPEGGDGNSSTAKQNNNGNVEGTKGDQGSKKGSVNADALLESAGGSGGTALDMPGWNWIDPPEVDDSSRETGKIIFEIQIDDFGEVISVKTIYRSVTKQVVDQYREAVSELTFEPTNGDTDIQSITTGRITFIIRSK</sequence>